<dbReference type="SMART" id="SM00298">
    <property type="entry name" value="CHROMO"/>
    <property type="match status" value="1"/>
</dbReference>
<feature type="compositionally biased region" description="Polar residues" evidence="3">
    <location>
        <begin position="425"/>
        <end position="435"/>
    </location>
</feature>
<dbReference type="InterPro" id="IPR023780">
    <property type="entry name" value="Chromo_domain"/>
</dbReference>
<dbReference type="GO" id="GO:0005634">
    <property type="term" value="C:nucleus"/>
    <property type="evidence" value="ECO:0007669"/>
    <property type="project" value="UniProtKB-SubCell"/>
</dbReference>
<feature type="compositionally biased region" description="Basic and acidic residues" evidence="3">
    <location>
        <begin position="211"/>
        <end position="220"/>
    </location>
</feature>
<accession>A0A914CPY3</accession>
<feature type="compositionally biased region" description="Low complexity" evidence="3">
    <location>
        <begin position="243"/>
        <end position="262"/>
    </location>
</feature>
<organism evidence="5 6">
    <name type="scientific">Acrobeloides nanus</name>
    <dbReference type="NCBI Taxonomy" id="290746"/>
    <lineage>
        <taxon>Eukaryota</taxon>
        <taxon>Metazoa</taxon>
        <taxon>Ecdysozoa</taxon>
        <taxon>Nematoda</taxon>
        <taxon>Chromadorea</taxon>
        <taxon>Rhabditida</taxon>
        <taxon>Tylenchina</taxon>
        <taxon>Cephalobomorpha</taxon>
        <taxon>Cephaloboidea</taxon>
        <taxon>Cephalobidae</taxon>
        <taxon>Acrobeloides</taxon>
    </lineage>
</organism>
<evidence type="ECO:0000256" key="2">
    <source>
        <dbReference type="ARBA" id="ARBA00023242"/>
    </source>
</evidence>
<feature type="domain" description="Chromo" evidence="4">
    <location>
        <begin position="15"/>
        <end position="90"/>
    </location>
</feature>
<comment type="subcellular location">
    <subcellularLocation>
        <location evidence="1">Nucleus</location>
    </subcellularLocation>
</comment>
<dbReference type="InterPro" id="IPR016197">
    <property type="entry name" value="Chromo-like_dom_sf"/>
</dbReference>
<evidence type="ECO:0000313" key="5">
    <source>
        <dbReference type="Proteomes" id="UP000887540"/>
    </source>
</evidence>
<protein>
    <submittedName>
        <fullName evidence="6">Chromo domain-containing protein</fullName>
    </submittedName>
</protein>
<feature type="region of interest" description="Disordered" evidence="3">
    <location>
        <begin position="151"/>
        <end position="296"/>
    </location>
</feature>
<evidence type="ECO:0000259" key="4">
    <source>
        <dbReference type="PROSITE" id="PS50013"/>
    </source>
</evidence>
<evidence type="ECO:0000256" key="3">
    <source>
        <dbReference type="SAM" id="MobiDB-lite"/>
    </source>
</evidence>
<dbReference type="PROSITE" id="PS50013">
    <property type="entry name" value="CHROMO_2"/>
    <property type="match status" value="1"/>
</dbReference>
<dbReference type="AlphaFoldDB" id="A0A914CPY3"/>
<dbReference type="PROSITE" id="PS00598">
    <property type="entry name" value="CHROMO_1"/>
    <property type="match status" value="1"/>
</dbReference>
<dbReference type="CDD" id="cd00024">
    <property type="entry name" value="CD_CSD"/>
    <property type="match status" value="1"/>
</dbReference>
<feature type="compositionally biased region" description="Low complexity" evidence="3">
    <location>
        <begin position="221"/>
        <end position="231"/>
    </location>
</feature>
<feature type="compositionally biased region" description="Basic and acidic residues" evidence="3">
    <location>
        <begin position="376"/>
        <end position="389"/>
    </location>
</feature>
<dbReference type="WBParaSite" id="ACRNAN_scaffold12996.g29700.t1">
    <property type="protein sequence ID" value="ACRNAN_scaffold12996.g29700.t1"/>
    <property type="gene ID" value="ACRNAN_scaffold12996.g29700"/>
</dbReference>
<dbReference type="Proteomes" id="UP000887540">
    <property type="component" value="Unplaced"/>
</dbReference>
<reference evidence="6" key="1">
    <citation type="submission" date="2022-11" db="UniProtKB">
        <authorList>
            <consortium name="WormBaseParasite"/>
        </authorList>
    </citation>
    <scope>IDENTIFICATION</scope>
</reference>
<dbReference type="SUPFAM" id="SSF54160">
    <property type="entry name" value="Chromo domain-like"/>
    <property type="match status" value="1"/>
</dbReference>
<feature type="compositionally biased region" description="Basic and acidic residues" evidence="3">
    <location>
        <begin position="343"/>
        <end position="368"/>
    </location>
</feature>
<keyword evidence="5" id="KW-1185">Reference proteome</keyword>
<keyword evidence="2" id="KW-0539">Nucleus</keyword>
<proteinExistence type="predicted"/>
<dbReference type="Pfam" id="PF00385">
    <property type="entry name" value="Chromo"/>
    <property type="match status" value="1"/>
</dbReference>
<feature type="compositionally biased region" description="Basic and acidic residues" evidence="3">
    <location>
        <begin position="437"/>
        <end position="451"/>
    </location>
</feature>
<sequence>MASTSYDKTGDEDEYSVETILDHKRYKELIAKGLRQEGLEYKPNQRLFLIKWEGWDDPNDLTWEPRENINHLDLFLQYIKAHNLPFTDEGDEKDIITLKRKSSSENGVAEPKKLKSDQIFEDEEKRKRKEQLRHEKEACRLALEEEERRIRKEKKRKKRMERETFEQLQAEEEFKKRQHEFEREEARREHKEAKLSGAEEEESKEQALATVKKDEKEKPSSKSFKQLSDSSELSATDEEWNQPSTSTTTKPPTTIHKSIKPTPNDESTSSKNLKPVTIDLEEAERKRKRKEERRLRKEMERAKLLATEEDEQLLVKTLNKANIGREATKPNKVETDELRIVNKVVSDQEHLKSKVSSESKETSERTKEASSSSSKLVEEIPKKPKEKFEMAPSSSKPLDEPIKKQKEKPEKPQSAPTFIDIFSSEPGTSTNNLVNGTKEKTKFKIPKKEKPGISASSSTTKLEVKNGAKPTIRSFRIPKKLDPDEDPVLKFKRMISVISNGLIAKLNCTDDEDERLQASMRIFIDNYTWLNKQVKSMLLFTY</sequence>
<evidence type="ECO:0000256" key="1">
    <source>
        <dbReference type="ARBA" id="ARBA00004123"/>
    </source>
</evidence>
<name>A0A914CPY3_9BILA</name>
<dbReference type="Gene3D" id="2.40.50.40">
    <property type="match status" value="1"/>
</dbReference>
<feature type="compositionally biased region" description="Basic and acidic residues" evidence="3">
    <location>
        <begin position="397"/>
        <end position="411"/>
    </location>
</feature>
<feature type="compositionally biased region" description="Basic and acidic residues" evidence="3">
    <location>
        <begin position="172"/>
        <end position="194"/>
    </location>
</feature>
<dbReference type="InterPro" id="IPR000953">
    <property type="entry name" value="Chromo/chromo_shadow_dom"/>
</dbReference>
<dbReference type="InterPro" id="IPR023779">
    <property type="entry name" value="Chromodomain_CS"/>
</dbReference>
<evidence type="ECO:0000313" key="6">
    <source>
        <dbReference type="WBParaSite" id="ACRNAN_scaffold12996.g29700.t1"/>
    </source>
</evidence>
<feature type="region of interest" description="Disordered" evidence="3">
    <location>
        <begin position="343"/>
        <end position="465"/>
    </location>
</feature>